<dbReference type="EMBL" id="CAACVJ010000106">
    <property type="protein sequence ID" value="VEP13318.1"/>
    <property type="molecule type" value="Genomic_DNA"/>
</dbReference>
<keyword evidence="2" id="KW-1185">Reference proteome</keyword>
<dbReference type="AlphaFoldDB" id="A0A563VPC1"/>
<dbReference type="Proteomes" id="UP000320055">
    <property type="component" value="Unassembled WGS sequence"/>
</dbReference>
<evidence type="ECO:0000313" key="2">
    <source>
        <dbReference type="Proteomes" id="UP000320055"/>
    </source>
</evidence>
<sequence length="36" mass="4094">MKALTIAQQLKPSEIDFDTLQSNYPSMLVLVRELIS</sequence>
<proteinExistence type="predicted"/>
<accession>A0A563VPC1</accession>
<protein>
    <submittedName>
        <fullName evidence="1">Uncharacterized protein</fullName>
    </submittedName>
</protein>
<reference evidence="1 2" key="1">
    <citation type="submission" date="2019-01" db="EMBL/GenBank/DDBJ databases">
        <authorList>
            <person name="Brito A."/>
        </authorList>
    </citation>
    <scope>NUCLEOTIDE SEQUENCE [LARGE SCALE GENOMIC DNA]</scope>
    <source>
        <strain evidence="1">1</strain>
    </source>
</reference>
<organism evidence="1 2">
    <name type="scientific">Hyella patelloides LEGE 07179</name>
    <dbReference type="NCBI Taxonomy" id="945734"/>
    <lineage>
        <taxon>Bacteria</taxon>
        <taxon>Bacillati</taxon>
        <taxon>Cyanobacteriota</taxon>
        <taxon>Cyanophyceae</taxon>
        <taxon>Pleurocapsales</taxon>
        <taxon>Hyellaceae</taxon>
        <taxon>Hyella</taxon>
    </lineage>
</organism>
<name>A0A563VPC1_9CYAN</name>
<gene>
    <name evidence="1" type="ORF">H1P_1940004</name>
</gene>
<evidence type="ECO:0000313" key="1">
    <source>
        <dbReference type="EMBL" id="VEP13318.1"/>
    </source>
</evidence>